<dbReference type="EMBL" id="JACPRF010000434">
    <property type="protein sequence ID" value="MBI2878030.1"/>
    <property type="molecule type" value="Genomic_DNA"/>
</dbReference>
<dbReference type="Gene3D" id="2.60.40.1190">
    <property type="match status" value="1"/>
</dbReference>
<reference evidence="8" key="1">
    <citation type="submission" date="2020-07" db="EMBL/GenBank/DDBJ databases">
        <title>Huge and variable diversity of episymbiotic CPR bacteria and DPANN archaea in groundwater ecosystems.</title>
        <authorList>
            <person name="He C.Y."/>
            <person name="Keren R."/>
            <person name="Whittaker M."/>
            <person name="Farag I.F."/>
            <person name="Doudna J."/>
            <person name="Cate J.H.D."/>
            <person name="Banfield J.F."/>
        </authorList>
    </citation>
    <scope>NUCLEOTIDE SEQUENCE</scope>
    <source>
        <strain evidence="8">NC_groundwater_672_Ag_B-0.1um_62_36</strain>
    </source>
</reference>
<evidence type="ECO:0000256" key="6">
    <source>
        <dbReference type="SAM" id="Phobius"/>
    </source>
</evidence>
<dbReference type="SMART" id="SM00887">
    <property type="entry name" value="EB_dh"/>
    <property type="match status" value="1"/>
</dbReference>
<comment type="caution">
    <text evidence="8">The sequence shown here is derived from an EMBL/GenBank/DDBJ whole genome shotgun (WGS) entry which is preliminary data.</text>
</comment>
<protein>
    <recommendedName>
        <fullName evidence="7">Cytochrome c-552/DMSO reductase-like haem-binding domain-containing protein</fullName>
    </recommendedName>
</protein>
<keyword evidence="5" id="KW-0408">Iron</keyword>
<feature type="domain" description="Cytochrome c-552/DMSO reductase-like haem-binding" evidence="7">
    <location>
        <begin position="52"/>
        <end position="244"/>
    </location>
</feature>
<evidence type="ECO:0000256" key="3">
    <source>
        <dbReference type="ARBA" id="ARBA00022723"/>
    </source>
</evidence>
<proteinExistence type="predicted"/>
<feature type="transmembrane region" description="Helical" evidence="6">
    <location>
        <begin position="12"/>
        <end position="29"/>
    </location>
</feature>
<accession>A0A932CR61</accession>
<keyword evidence="3" id="KW-0479">Metal-binding</keyword>
<dbReference type="GO" id="GO:0020037">
    <property type="term" value="F:heme binding"/>
    <property type="evidence" value="ECO:0007669"/>
    <property type="project" value="InterPro"/>
</dbReference>
<organism evidence="8 9">
    <name type="scientific">Tectimicrobiota bacterium</name>
    <dbReference type="NCBI Taxonomy" id="2528274"/>
    <lineage>
        <taxon>Bacteria</taxon>
        <taxon>Pseudomonadati</taxon>
        <taxon>Nitrospinota/Tectimicrobiota group</taxon>
        <taxon>Candidatus Tectimicrobiota</taxon>
    </lineage>
</organism>
<sequence length="256" mass="28451">MNGIRWRWLFKLWGIIAIGGLVATGTVVGKEGKGMKSHRVDLDTQELLDPHAAAWDRVEGQVISLDPTPVENLKEISPYMVATSDMKTFGKVREIQVKTVHNGKEIFFRLAWRDPTQDVELSAPDDFVDACGILFSLGGKATTKSLAHMGAPDNPVNAWYWRADLKDPLNLTARGLGTTQKTASNHHLFSRARWEDGSWKVVLGRSLKTPDRSREAVRLQPGKGTKVAFAVMDGSNRERGGLKSFSVDWDVLVIEK</sequence>
<dbReference type="Proteomes" id="UP000769766">
    <property type="component" value="Unassembled WGS sequence"/>
</dbReference>
<keyword evidence="4" id="KW-0249">Electron transport</keyword>
<evidence type="ECO:0000256" key="5">
    <source>
        <dbReference type="ARBA" id="ARBA00023004"/>
    </source>
</evidence>
<keyword evidence="1" id="KW-0813">Transport</keyword>
<keyword evidence="2" id="KW-0349">Heme</keyword>
<evidence type="ECO:0000256" key="2">
    <source>
        <dbReference type="ARBA" id="ARBA00022617"/>
    </source>
</evidence>
<dbReference type="GO" id="GO:0046872">
    <property type="term" value="F:metal ion binding"/>
    <property type="evidence" value="ECO:0007669"/>
    <property type="project" value="UniProtKB-KW"/>
</dbReference>
<evidence type="ECO:0000259" key="7">
    <source>
        <dbReference type="SMART" id="SM00887"/>
    </source>
</evidence>
<keyword evidence="6" id="KW-0472">Membrane</keyword>
<dbReference type="InterPro" id="IPR019020">
    <property type="entry name" value="Cyt-c552/DMSO_Rdtase_haem-bd"/>
</dbReference>
<dbReference type="AlphaFoldDB" id="A0A932CR61"/>
<dbReference type="Pfam" id="PF09459">
    <property type="entry name" value="EB_dh"/>
    <property type="match status" value="2"/>
</dbReference>
<evidence type="ECO:0000313" key="8">
    <source>
        <dbReference type="EMBL" id="MBI2878030.1"/>
    </source>
</evidence>
<keyword evidence="6" id="KW-1133">Transmembrane helix</keyword>
<gene>
    <name evidence="8" type="ORF">HYY20_14230</name>
</gene>
<keyword evidence="6" id="KW-0812">Transmembrane</keyword>
<evidence type="ECO:0000313" key="9">
    <source>
        <dbReference type="Proteomes" id="UP000769766"/>
    </source>
</evidence>
<evidence type="ECO:0000256" key="4">
    <source>
        <dbReference type="ARBA" id="ARBA00022982"/>
    </source>
</evidence>
<evidence type="ECO:0000256" key="1">
    <source>
        <dbReference type="ARBA" id="ARBA00022448"/>
    </source>
</evidence>
<name>A0A932CR61_UNCTE</name>